<keyword evidence="2" id="KW-1185">Reference proteome</keyword>
<protein>
    <submittedName>
        <fullName evidence="1">14111_t:CDS:1</fullName>
    </submittedName>
</protein>
<feature type="non-terminal residue" evidence="1">
    <location>
        <position position="1"/>
    </location>
</feature>
<evidence type="ECO:0000313" key="1">
    <source>
        <dbReference type="EMBL" id="CAG8760773.1"/>
    </source>
</evidence>
<dbReference type="EMBL" id="CAJVQC010036182">
    <property type="protein sequence ID" value="CAG8760773.1"/>
    <property type="molecule type" value="Genomic_DNA"/>
</dbReference>
<proteinExistence type="predicted"/>
<name>A0ACA9QTS0_9GLOM</name>
<organism evidence="1 2">
    <name type="scientific">Racocetra persica</name>
    <dbReference type="NCBI Taxonomy" id="160502"/>
    <lineage>
        <taxon>Eukaryota</taxon>
        <taxon>Fungi</taxon>
        <taxon>Fungi incertae sedis</taxon>
        <taxon>Mucoromycota</taxon>
        <taxon>Glomeromycotina</taxon>
        <taxon>Glomeromycetes</taxon>
        <taxon>Diversisporales</taxon>
        <taxon>Gigasporaceae</taxon>
        <taxon>Racocetra</taxon>
    </lineage>
</organism>
<gene>
    <name evidence="1" type="ORF">RPERSI_LOCUS15209</name>
</gene>
<accession>A0ACA9QTS0</accession>
<dbReference type="Proteomes" id="UP000789920">
    <property type="component" value="Unassembled WGS sequence"/>
</dbReference>
<reference evidence="1" key="1">
    <citation type="submission" date="2021-06" db="EMBL/GenBank/DDBJ databases">
        <authorList>
            <person name="Kallberg Y."/>
            <person name="Tangrot J."/>
            <person name="Rosling A."/>
        </authorList>
    </citation>
    <scope>NUCLEOTIDE SEQUENCE</scope>
    <source>
        <strain evidence="1">MA461A</strain>
    </source>
</reference>
<evidence type="ECO:0000313" key="2">
    <source>
        <dbReference type="Proteomes" id="UP000789920"/>
    </source>
</evidence>
<sequence length="51" mass="5421">NIQNPITASIALPQNPDTVQIPVQIHVLIGNLILLAEQASLVLDNTPLSPI</sequence>
<comment type="caution">
    <text evidence="1">The sequence shown here is derived from an EMBL/GenBank/DDBJ whole genome shotgun (WGS) entry which is preliminary data.</text>
</comment>